<dbReference type="GO" id="GO:0005634">
    <property type="term" value="C:nucleus"/>
    <property type="evidence" value="ECO:0007669"/>
    <property type="project" value="UniProtKB-SubCell"/>
</dbReference>
<dbReference type="PANTHER" id="PTHR31312">
    <property type="entry name" value="TRANSCRIPTION ACTIVATOR GLK1"/>
    <property type="match status" value="1"/>
</dbReference>
<dbReference type="GO" id="GO:0003700">
    <property type="term" value="F:DNA-binding transcription factor activity"/>
    <property type="evidence" value="ECO:0007669"/>
    <property type="project" value="InterPro"/>
</dbReference>
<feature type="region of interest" description="Disordered" evidence="3">
    <location>
        <begin position="1"/>
        <end position="24"/>
    </location>
</feature>
<protein>
    <submittedName>
        <fullName evidence="4">Uncharacterized protein</fullName>
    </submittedName>
</protein>
<feature type="compositionally biased region" description="Basic and acidic residues" evidence="3">
    <location>
        <begin position="205"/>
        <end position="218"/>
    </location>
</feature>
<dbReference type="GO" id="GO:0000976">
    <property type="term" value="F:transcription cis-regulatory region binding"/>
    <property type="evidence" value="ECO:0007669"/>
    <property type="project" value="TreeGrafter"/>
</dbReference>
<feature type="region of interest" description="Disordered" evidence="3">
    <location>
        <begin position="187"/>
        <end position="218"/>
    </location>
</feature>
<feature type="compositionally biased region" description="Basic and acidic residues" evidence="3">
    <location>
        <begin position="9"/>
        <end position="18"/>
    </location>
</feature>
<dbReference type="Proteomes" id="UP001187192">
    <property type="component" value="Unassembled WGS sequence"/>
</dbReference>
<evidence type="ECO:0000256" key="1">
    <source>
        <dbReference type="ARBA" id="ARBA00004123"/>
    </source>
</evidence>
<sequence length="218" mass="23573">MLAVSPLRDTTRDEKQGEVESSTFSINGCGGDGFPDFADSNLLDSIDFDDLFIGINDGDVLPDLEMDPEILAEFSASGSEEFSEVNTSVSVEKPTDDHDIAKKEDKFGTCVVMLAVSPLRDTTRDEKQGEVESSTFSINGCGGDGFPDFADSNLLDSIDFDDLFIGINDGDVLPDLEMDPEILAEFSASGSEEFSEVNTSVSVEKPTDDHDIAKKEDK</sequence>
<name>A0AA87Z078_FICCA</name>
<dbReference type="AlphaFoldDB" id="A0AA87Z078"/>
<gene>
    <name evidence="4" type="ORF">TIFTF001_050938</name>
</gene>
<proteinExistence type="predicted"/>
<organism evidence="4 5">
    <name type="scientific">Ficus carica</name>
    <name type="common">Common fig</name>
    <dbReference type="NCBI Taxonomy" id="3494"/>
    <lineage>
        <taxon>Eukaryota</taxon>
        <taxon>Viridiplantae</taxon>
        <taxon>Streptophyta</taxon>
        <taxon>Embryophyta</taxon>
        <taxon>Tracheophyta</taxon>
        <taxon>Spermatophyta</taxon>
        <taxon>Magnoliopsida</taxon>
        <taxon>eudicotyledons</taxon>
        <taxon>Gunneridae</taxon>
        <taxon>Pentapetalae</taxon>
        <taxon>rosids</taxon>
        <taxon>fabids</taxon>
        <taxon>Rosales</taxon>
        <taxon>Moraceae</taxon>
        <taxon>Ficeae</taxon>
        <taxon>Ficus</taxon>
    </lineage>
</organism>
<dbReference type="GO" id="GO:0045893">
    <property type="term" value="P:positive regulation of DNA-templated transcription"/>
    <property type="evidence" value="ECO:0007669"/>
    <property type="project" value="InterPro"/>
</dbReference>
<accession>A0AA87Z078</accession>
<comment type="caution">
    <text evidence="4">The sequence shown here is derived from an EMBL/GenBank/DDBJ whole genome shotgun (WGS) entry which is preliminary data.</text>
</comment>
<evidence type="ECO:0000256" key="2">
    <source>
        <dbReference type="ARBA" id="ARBA00023125"/>
    </source>
</evidence>
<reference evidence="4" key="1">
    <citation type="submission" date="2023-07" db="EMBL/GenBank/DDBJ databases">
        <title>draft genome sequence of fig (Ficus carica).</title>
        <authorList>
            <person name="Takahashi T."/>
            <person name="Nishimura K."/>
        </authorList>
    </citation>
    <scope>NUCLEOTIDE SEQUENCE</scope>
</reference>
<keyword evidence="2" id="KW-0238">DNA-binding</keyword>
<evidence type="ECO:0000313" key="5">
    <source>
        <dbReference type="Proteomes" id="UP001187192"/>
    </source>
</evidence>
<feature type="non-terminal residue" evidence="4">
    <location>
        <position position="218"/>
    </location>
</feature>
<dbReference type="EMBL" id="BTGU01008863">
    <property type="protein sequence ID" value="GMN19516.1"/>
    <property type="molecule type" value="Genomic_DNA"/>
</dbReference>
<evidence type="ECO:0000256" key="3">
    <source>
        <dbReference type="SAM" id="MobiDB-lite"/>
    </source>
</evidence>
<comment type="subcellular location">
    <subcellularLocation>
        <location evidence="1">Nucleus</location>
    </subcellularLocation>
</comment>
<dbReference type="PANTHER" id="PTHR31312:SF1">
    <property type="entry name" value="TRANSCRIPTION ACTIVATOR GLK1"/>
    <property type="match status" value="1"/>
</dbReference>
<keyword evidence="5" id="KW-1185">Reference proteome</keyword>
<evidence type="ECO:0000313" key="4">
    <source>
        <dbReference type="EMBL" id="GMN19516.1"/>
    </source>
</evidence>
<dbReference type="InterPro" id="IPR044825">
    <property type="entry name" value="GLK1/2-like"/>
</dbReference>